<comment type="caution">
    <text evidence="2">The sequence shown here is derived from an EMBL/GenBank/DDBJ whole genome shotgun (WGS) entry which is preliminary data.</text>
</comment>
<dbReference type="AlphaFoldDB" id="A0A1L8TNQ3"/>
<proteinExistence type="predicted"/>
<name>A0A1L8TNQ3_9ENTE</name>
<organism evidence="2 3">
    <name type="scientific">Enterococcus hermanniensis</name>
    <dbReference type="NCBI Taxonomy" id="249189"/>
    <lineage>
        <taxon>Bacteria</taxon>
        <taxon>Bacillati</taxon>
        <taxon>Bacillota</taxon>
        <taxon>Bacilli</taxon>
        <taxon>Lactobacillales</taxon>
        <taxon>Enterococcaceae</taxon>
        <taxon>Enterococcus</taxon>
    </lineage>
</organism>
<accession>A0A1L8TNQ3</accession>
<keyword evidence="3" id="KW-1185">Reference proteome</keyword>
<dbReference type="EMBL" id="JXKQ01000004">
    <property type="protein sequence ID" value="OJG45907.1"/>
    <property type="molecule type" value="Genomic_DNA"/>
</dbReference>
<keyword evidence="1" id="KW-1133">Transmembrane helix</keyword>
<dbReference type="Proteomes" id="UP000182077">
    <property type="component" value="Unassembled WGS sequence"/>
</dbReference>
<keyword evidence="1" id="KW-0812">Transmembrane</keyword>
<evidence type="ECO:0000313" key="3">
    <source>
        <dbReference type="Proteomes" id="UP000182077"/>
    </source>
</evidence>
<evidence type="ECO:0000256" key="1">
    <source>
        <dbReference type="SAM" id="Phobius"/>
    </source>
</evidence>
<keyword evidence="1" id="KW-0472">Membrane</keyword>
<reference evidence="2 3" key="1">
    <citation type="submission" date="2014-12" db="EMBL/GenBank/DDBJ databases">
        <title>Draft genome sequences of 29 type strains of Enterococci.</title>
        <authorList>
            <person name="Zhong Z."/>
            <person name="Sun Z."/>
            <person name="Liu W."/>
            <person name="Zhang W."/>
            <person name="Zhang H."/>
        </authorList>
    </citation>
    <scope>NUCLEOTIDE SEQUENCE [LARGE SCALE GENOMIC DNA]</scope>
    <source>
        <strain evidence="2 3">DSM 17122</strain>
    </source>
</reference>
<sequence length="42" mass="4841">MFASLVLYQNPVSTLAIFVYFFLAFVGGVLWSIILHYLKKET</sequence>
<protein>
    <submittedName>
        <fullName evidence="2">Uncharacterized protein</fullName>
    </submittedName>
</protein>
<evidence type="ECO:0000313" key="2">
    <source>
        <dbReference type="EMBL" id="OJG45907.1"/>
    </source>
</evidence>
<gene>
    <name evidence="2" type="ORF">RV04_GL001673</name>
</gene>
<feature type="transmembrane region" description="Helical" evidence="1">
    <location>
        <begin position="12"/>
        <end position="38"/>
    </location>
</feature>